<keyword evidence="1" id="KW-0808">Transferase</keyword>
<proteinExistence type="predicted"/>
<keyword evidence="2" id="KW-1185">Reference proteome</keyword>
<accession>A0ACB9TUN7</accession>
<organism evidence="1 2">
    <name type="scientific">Holotrichia oblita</name>
    <name type="common">Chafer beetle</name>
    <dbReference type="NCBI Taxonomy" id="644536"/>
    <lineage>
        <taxon>Eukaryota</taxon>
        <taxon>Metazoa</taxon>
        <taxon>Ecdysozoa</taxon>
        <taxon>Arthropoda</taxon>
        <taxon>Hexapoda</taxon>
        <taxon>Insecta</taxon>
        <taxon>Pterygota</taxon>
        <taxon>Neoptera</taxon>
        <taxon>Endopterygota</taxon>
        <taxon>Coleoptera</taxon>
        <taxon>Polyphaga</taxon>
        <taxon>Scarabaeiformia</taxon>
        <taxon>Scarabaeidae</taxon>
        <taxon>Melolonthinae</taxon>
        <taxon>Holotrichia</taxon>
    </lineage>
</organism>
<dbReference type="Proteomes" id="UP001056778">
    <property type="component" value="Chromosome 1"/>
</dbReference>
<keyword evidence="1" id="KW-0489">Methyltransferase</keyword>
<protein>
    <submittedName>
        <fullName evidence="1">Sam-dependent methyltransferase superfamily protein</fullName>
    </submittedName>
</protein>
<sequence length="724" mass="82548">MNLLPKSKEEFAETDYWNAFFKKRGNKAFEWYGEYPELCEHLHKYIKVKDSILIVGCGNSILGNDLHDVGYKKITSIDISSVVIKQMINLNEKDRPSMQFIQMDALDMSFEDKKFSVVLDKGTLDALMPNDKNETIEKIDRYFGQISRVLRDNGKYICVTLLQEHILKKILGYSTSNNWSIQIIRCHEAENKTATTSDNTLPVFMVVCSKGKSTSPMGCCVTLTPTVTFLPLHREVLQDMDKLLRAQGKYENKHGSKVNNKSLLPVAYPYKINLKKICLSSDNKFIKYETAEEILQVINGIQKAAFVCAHLKSQSMVNQEQISFDLFENENSKPRFSVYIADIRPEKGNSPYAAFIVPQGREAEWLFSTNEGRLQLTKMTKNNRLVIITMHRDQKYGTLDDVKQELNDVVKNFAPTNIAHKIAFLSLGSDVGNRIVRHKGKSKYSGDYVIEDVEVENGIKYRRLYYLQSQLTIQSEAQLKTVKSRRGHPKDVVNPLYLTCKHHMHMNVGAHLICMGKDSPSILIIGLGGGGLCTFMRKFLPKATISAVDIDEDMLKIATDWFGFNQDEKLTVDISDGVDFIAQRVKKEHKWNAILFDVDSKDTTIGMSCPPKQFLEDEVLKNVTSILTNDGAFILNMVLRDTTLRNPIIKKLQSNFKSIASYKLEEDLNEVVICLKEKMTKEKLITVFKNSCKEINKFMKTNGLPKEEYVDISDYINNLNIGND</sequence>
<gene>
    <name evidence="1" type="ORF">MML48_1g04573</name>
</gene>
<comment type="caution">
    <text evidence="1">The sequence shown here is derived from an EMBL/GenBank/DDBJ whole genome shotgun (WGS) entry which is preliminary data.</text>
</comment>
<evidence type="ECO:0000313" key="1">
    <source>
        <dbReference type="EMBL" id="KAI4470463.1"/>
    </source>
</evidence>
<name>A0ACB9TUN7_HOLOL</name>
<evidence type="ECO:0000313" key="2">
    <source>
        <dbReference type="Proteomes" id="UP001056778"/>
    </source>
</evidence>
<dbReference type="EMBL" id="CM043015">
    <property type="protein sequence ID" value="KAI4470463.1"/>
    <property type="molecule type" value="Genomic_DNA"/>
</dbReference>
<reference evidence="1" key="1">
    <citation type="submission" date="2022-04" db="EMBL/GenBank/DDBJ databases">
        <title>Chromosome-scale genome assembly of Holotrichia oblita Faldermann.</title>
        <authorList>
            <person name="Rongchong L."/>
        </authorList>
    </citation>
    <scope>NUCLEOTIDE SEQUENCE</scope>
    <source>
        <strain evidence="1">81SQS9</strain>
    </source>
</reference>